<comment type="caution">
    <text evidence="2">The sequence shown here is derived from an EMBL/GenBank/DDBJ whole genome shotgun (WGS) entry which is preliminary data.</text>
</comment>
<reference evidence="2" key="2">
    <citation type="journal article" date="2019" name="IMA Fungus">
        <title>Genome sequencing and comparison of five Tilletia species to identify candidate genes for the detection of regulated species infecting wheat.</title>
        <authorList>
            <person name="Nguyen H.D.T."/>
            <person name="Sultana T."/>
            <person name="Kesanakurti P."/>
            <person name="Hambleton S."/>
        </authorList>
    </citation>
    <scope>NUCLEOTIDE SEQUENCE</scope>
    <source>
        <strain evidence="2">DAOMC 238032</strain>
    </source>
</reference>
<evidence type="ECO:0000313" key="4">
    <source>
        <dbReference type="Proteomes" id="UP000836402"/>
    </source>
</evidence>
<keyword evidence="4" id="KW-1185">Reference proteome</keyword>
<dbReference type="Proteomes" id="UP000077671">
    <property type="component" value="Unassembled WGS sequence"/>
</dbReference>
<dbReference type="InterPro" id="IPR012386">
    <property type="entry name" value="Cyclic-nucl_3Pdiesterase"/>
</dbReference>
<organism evidence="2 3">
    <name type="scientific">Tilletia caries</name>
    <name type="common">wheat bunt fungus</name>
    <dbReference type="NCBI Taxonomy" id="13290"/>
    <lineage>
        <taxon>Eukaryota</taxon>
        <taxon>Fungi</taxon>
        <taxon>Dikarya</taxon>
        <taxon>Basidiomycota</taxon>
        <taxon>Ustilaginomycotina</taxon>
        <taxon>Exobasidiomycetes</taxon>
        <taxon>Tilletiales</taxon>
        <taxon>Tilletiaceae</taxon>
        <taxon>Tilletia</taxon>
    </lineage>
</organism>
<gene>
    <name evidence="2" type="ORF">A4X03_0g374</name>
    <name evidence="1" type="ORF">JKIAZH3_G5017</name>
</gene>
<evidence type="ECO:0000313" key="2">
    <source>
        <dbReference type="EMBL" id="KAE8265281.1"/>
    </source>
</evidence>
<reference evidence="1" key="3">
    <citation type="submission" date="2020-10" db="EMBL/GenBank/DDBJ databases">
        <authorList>
            <person name="Sedaghatjoo S."/>
        </authorList>
    </citation>
    <scope>NUCLEOTIDE SEQUENCE</scope>
    <source>
        <strain evidence="1">AZH3</strain>
    </source>
</reference>
<accession>A0A177VBX7</accession>
<reference evidence="2" key="1">
    <citation type="submission" date="2016-04" db="EMBL/GenBank/DDBJ databases">
        <authorList>
            <person name="Nguyen H.D."/>
            <person name="Kesanakurti P."/>
            <person name="Cullis J."/>
            <person name="Levesque C.A."/>
            <person name="Hambleton S."/>
        </authorList>
    </citation>
    <scope>NUCLEOTIDE SEQUENCE</scope>
    <source>
        <strain evidence="2">DAOMC 238032</strain>
    </source>
</reference>
<name>A0A177VBX7_9BASI</name>
<dbReference type="Proteomes" id="UP000836402">
    <property type="component" value="Unassembled WGS sequence"/>
</dbReference>
<dbReference type="PANTHER" id="PTHR28141:SF1">
    <property type="entry name" value="2',3'-CYCLIC-NUCLEOTIDE 3'-PHOSPHODIESTERASE"/>
    <property type="match status" value="1"/>
</dbReference>
<dbReference type="GO" id="GO:0004113">
    <property type="term" value="F:2',3'-cyclic-nucleotide 3'-phosphodiesterase activity"/>
    <property type="evidence" value="ECO:0007669"/>
    <property type="project" value="TreeGrafter"/>
</dbReference>
<sequence length="210" mass="23617">MARPIDSKHSSFAGFALWLVPASSQTPVIKAVQARLRESHPTTPIFEPHVTLLSGFDEADSKKGVEQIWEITKKEVLEWGKSRSSGSLDVKLEDVTTRNMFFQCILASLHKDERLMALNLRLRKAFNLDHSQPAYFPHLSLLYGNLTPEEIQNTIKTLTDEGVIERKDSGVAIGAGKDGDKFDALLLFSVELWDCEGKPEEWKQVHSLTL</sequence>
<dbReference type="SUPFAM" id="SSF55144">
    <property type="entry name" value="LigT-like"/>
    <property type="match status" value="1"/>
</dbReference>
<dbReference type="InterPro" id="IPR009097">
    <property type="entry name" value="Cyclic_Pdiesterase"/>
</dbReference>
<evidence type="ECO:0008006" key="5">
    <source>
        <dbReference type="Google" id="ProtNLM"/>
    </source>
</evidence>
<evidence type="ECO:0000313" key="3">
    <source>
        <dbReference type="Proteomes" id="UP000077671"/>
    </source>
</evidence>
<dbReference type="PANTHER" id="PTHR28141">
    <property type="entry name" value="2',3'-CYCLIC-NUCLEOTIDE 3'-PHOSPHODIESTERASE"/>
    <property type="match status" value="1"/>
</dbReference>
<protein>
    <recommendedName>
        <fullName evidence="5">2',3'-cyclic-nucleotide 3'-phosphodiesterase</fullName>
    </recommendedName>
</protein>
<dbReference type="GO" id="GO:0009187">
    <property type="term" value="P:cyclic nucleotide metabolic process"/>
    <property type="evidence" value="ECO:0007669"/>
    <property type="project" value="TreeGrafter"/>
</dbReference>
<dbReference type="Pfam" id="PF07823">
    <property type="entry name" value="CPDase"/>
    <property type="match status" value="1"/>
</dbReference>
<dbReference type="EMBL" id="LWDD02000020">
    <property type="protein sequence ID" value="KAE8265281.1"/>
    <property type="molecule type" value="Genomic_DNA"/>
</dbReference>
<dbReference type="AlphaFoldDB" id="A0A177VBX7"/>
<dbReference type="EMBL" id="CAJHJG010004810">
    <property type="protein sequence ID" value="CAD6944913.1"/>
    <property type="molecule type" value="Genomic_DNA"/>
</dbReference>
<evidence type="ECO:0000313" key="1">
    <source>
        <dbReference type="EMBL" id="CAD6944913.1"/>
    </source>
</evidence>
<proteinExistence type="predicted"/>
<dbReference type="Gene3D" id="3.90.1140.10">
    <property type="entry name" value="Cyclic phosphodiesterase"/>
    <property type="match status" value="1"/>
</dbReference>